<dbReference type="Pfam" id="PF00583">
    <property type="entry name" value="Acetyltransf_1"/>
    <property type="match status" value="1"/>
</dbReference>
<dbReference type="InterPro" id="IPR016181">
    <property type="entry name" value="Acyl_CoA_acyltransferase"/>
</dbReference>
<dbReference type="CDD" id="cd04301">
    <property type="entry name" value="NAT_SF"/>
    <property type="match status" value="1"/>
</dbReference>
<dbReference type="RefSeq" id="WP_342454274.1">
    <property type="nucleotide sequence ID" value="NZ_CBCRVE010000002.1"/>
</dbReference>
<dbReference type="Proteomes" id="UP001519273">
    <property type="component" value="Unassembled WGS sequence"/>
</dbReference>
<sequence length="155" mass="18348">MMNMTNQFEVRQATIDDLDGLAEIFNDYRVFYGQTPNLEQARLFLFERFEHLESIVFIAKDQNTDRIVGFTQLYPVFSSISMRRSLILNDLYVNEQYRKQGIASMLLDEAQSYAKSIKAKGLELSTAITNEQAQRLYERYGYVKDEEFYHYYLNI</sequence>
<accession>A0ABS4H1Y4</accession>
<proteinExistence type="predicted"/>
<protein>
    <submittedName>
        <fullName evidence="2">Ribosomal protein S18 acetylase RimI-like enzyme</fullName>
    </submittedName>
</protein>
<organism evidence="2 3">
    <name type="scientific">Paenibacillus sediminis</name>
    <dbReference type="NCBI Taxonomy" id="664909"/>
    <lineage>
        <taxon>Bacteria</taxon>
        <taxon>Bacillati</taxon>
        <taxon>Bacillota</taxon>
        <taxon>Bacilli</taxon>
        <taxon>Bacillales</taxon>
        <taxon>Paenibacillaceae</taxon>
        <taxon>Paenibacillus</taxon>
    </lineage>
</organism>
<comment type="caution">
    <text evidence="2">The sequence shown here is derived from an EMBL/GenBank/DDBJ whole genome shotgun (WGS) entry which is preliminary data.</text>
</comment>
<feature type="domain" description="N-acetyltransferase" evidence="1">
    <location>
        <begin position="8"/>
        <end position="155"/>
    </location>
</feature>
<reference evidence="2 3" key="1">
    <citation type="submission" date="2021-03" db="EMBL/GenBank/DDBJ databases">
        <title>Genomic Encyclopedia of Type Strains, Phase IV (KMG-IV): sequencing the most valuable type-strain genomes for metagenomic binning, comparative biology and taxonomic classification.</title>
        <authorList>
            <person name="Goeker M."/>
        </authorList>
    </citation>
    <scope>NUCLEOTIDE SEQUENCE [LARGE SCALE GENOMIC DNA]</scope>
    <source>
        <strain evidence="2 3">DSM 23491</strain>
    </source>
</reference>
<dbReference type="SUPFAM" id="SSF55729">
    <property type="entry name" value="Acyl-CoA N-acyltransferases (Nat)"/>
    <property type="match status" value="1"/>
</dbReference>
<keyword evidence="3" id="KW-1185">Reference proteome</keyword>
<dbReference type="EMBL" id="JAGGKP010000001">
    <property type="protein sequence ID" value="MBP1936541.1"/>
    <property type="molecule type" value="Genomic_DNA"/>
</dbReference>
<dbReference type="Gene3D" id="3.40.630.30">
    <property type="match status" value="1"/>
</dbReference>
<evidence type="ECO:0000313" key="3">
    <source>
        <dbReference type="Proteomes" id="UP001519273"/>
    </source>
</evidence>
<dbReference type="PANTHER" id="PTHR43072:SF60">
    <property type="entry name" value="L-2,4-DIAMINOBUTYRIC ACID ACETYLTRANSFERASE"/>
    <property type="match status" value="1"/>
</dbReference>
<evidence type="ECO:0000313" key="2">
    <source>
        <dbReference type="EMBL" id="MBP1936541.1"/>
    </source>
</evidence>
<evidence type="ECO:0000259" key="1">
    <source>
        <dbReference type="PROSITE" id="PS51186"/>
    </source>
</evidence>
<dbReference type="PANTHER" id="PTHR43072">
    <property type="entry name" value="N-ACETYLTRANSFERASE"/>
    <property type="match status" value="1"/>
</dbReference>
<gene>
    <name evidence="2" type="ORF">J2Z20_001402</name>
</gene>
<name>A0ABS4H1Y4_9BACL</name>
<dbReference type="InterPro" id="IPR000182">
    <property type="entry name" value="GNAT_dom"/>
</dbReference>
<dbReference type="PROSITE" id="PS51186">
    <property type="entry name" value="GNAT"/>
    <property type="match status" value="1"/>
</dbReference>